<comment type="caution">
    <text evidence="11">The sequence shown here is derived from an EMBL/GenBank/DDBJ whole genome shotgun (WGS) entry which is preliminary data.</text>
</comment>
<dbReference type="Pfam" id="PF10099">
    <property type="entry name" value="RskA_C"/>
    <property type="match status" value="1"/>
</dbReference>
<dbReference type="Proteomes" id="UP000612855">
    <property type="component" value="Unassembled WGS sequence"/>
</dbReference>
<keyword evidence="5 9" id="KW-1133">Transmembrane helix</keyword>
<dbReference type="InterPro" id="IPR018764">
    <property type="entry name" value="RskA_C"/>
</dbReference>
<dbReference type="Gene3D" id="1.10.10.1320">
    <property type="entry name" value="Anti-sigma factor, zinc-finger domain"/>
    <property type="match status" value="1"/>
</dbReference>
<evidence type="ECO:0000256" key="4">
    <source>
        <dbReference type="ARBA" id="ARBA00022692"/>
    </source>
</evidence>
<evidence type="ECO:0000256" key="8">
    <source>
        <dbReference type="ARBA" id="ARBA00030803"/>
    </source>
</evidence>
<feature type="transmembrane region" description="Helical" evidence="9">
    <location>
        <begin position="91"/>
        <end position="109"/>
    </location>
</feature>
<dbReference type="GO" id="GO:0016989">
    <property type="term" value="F:sigma factor antagonist activity"/>
    <property type="evidence" value="ECO:0007669"/>
    <property type="project" value="TreeGrafter"/>
</dbReference>
<protein>
    <recommendedName>
        <fullName evidence="8">Regulator of SigK</fullName>
    </recommendedName>
    <alternativeName>
        <fullName evidence="7">Sigma-K anti-sigma factor RskA</fullName>
    </alternativeName>
</protein>
<evidence type="ECO:0000256" key="5">
    <source>
        <dbReference type="ARBA" id="ARBA00022989"/>
    </source>
</evidence>
<dbReference type="GO" id="GO:0006417">
    <property type="term" value="P:regulation of translation"/>
    <property type="evidence" value="ECO:0007669"/>
    <property type="project" value="TreeGrafter"/>
</dbReference>
<dbReference type="PANTHER" id="PTHR37461:SF1">
    <property type="entry name" value="ANTI-SIGMA-K FACTOR RSKA"/>
    <property type="match status" value="1"/>
</dbReference>
<keyword evidence="12" id="KW-1185">Reference proteome</keyword>
<dbReference type="GO" id="GO:0005886">
    <property type="term" value="C:plasma membrane"/>
    <property type="evidence" value="ECO:0007669"/>
    <property type="project" value="UniProtKB-SubCell"/>
</dbReference>
<evidence type="ECO:0000259" key="10">
    <source>
        <dbReference type="Pfam" id="PF10099"/>
    </source>
</evidence>
<evidence type="ECO:0000256" key="3">
    <source>
        <dbReference type="ARBA" id="ARBA00022475"/>
    </source>
</evidence>
<dbReference type="InterPro" id="IPR051474">
    <property type="entry name" value="Anti-sigma-K/W_factor"/>
</dbReference>
<sequence length="229" mass="23686">MIDAPDTGDDDDRILAAEYVLGLMPAAERRAFEARLGGDAALRAEVAAWAEDFVRLTDDAPEVAPPAALWRGIEAALDTPVTTAPRRRFGLLGYAIGGLLAATLAWVVMTSGLMSPAAPEFTARIAAEDNSLIFAAAYDADTGTLDLRHQTGGHPPGRSLEFWLISEGAAPVSVIVWPDGSAHEVITLPADLAARVPNAVLAISDEPGGGSPTGQPTGAVVAVGQVEAI</sequence>
<evidence type="ECO:0000256" key="1">
    <source>
        <dbReference type="ARBA" id="ARBA00004167"/>
    </source>
</evidence>
<name>A0A917A6T3_9RHOB</name>
<evidence type="ECO:0000256" key="2">
    <source>
        <dbReference type="ARBA" id="ARBA00004236"/>
    </source>
</evidence>
<dbReference type="AlphaFoldDB" id="A0A917A6T3"/>
<keyword evidence="6 9" id="KW-0472">Membrane</keyword>
<evidence type="ECO:0000256" key="7">
    <source>
        <dbReference type="ARBA" id="ARBA00029829"/>
    </source>
</evidence>
<keyword evidence="4 9" id="KW-0812">Transmembrane</keyword>
<proteinExistence type="predicted"/>
<dbReference type="PANTHER" id="PTHR37461">
    <property type="entry name" value="ANTI-SIGMA-K FACTOR RSKA"/>
    <property type="match status" value="1"/>
</dbReference>
<comment type="subcellular location">
    <subcellularLocation>
        <location evidence="2">Cell membrane</location>
    </subcellularLocation>
    <subcellularLocation>
        <location evidence="1">Membrane</location>
        <topology evidence="1">Single-pass membrane protein</topology>
    </subcellularLocation>
</comment>
<keyword evidence="3" id="KW-1003">Cell membrane</keyword>
<dbReference type="RefSeq" id="WP_188477535.1">
    <property type="nucleotide sequence ID" value="NZ_BMFJ01000001.1"/>
</dbReference>
<accession>A0A917A6T3</accession>
<evidence type="ECO:0000313" key="11">
    <source>
        <dbReference type="EMBL" id="GGE31885.1"/>
    </source>
</evidence>
<dbReference type="InterPro" id="IPR041916">
    <property type="entry name" value="Anti_sigma_zinc_sf"/>
</dbReference>
<feature type="domain" description="Anti-sigma K factor RskA C-terminal" evidence="10">
    <location>
        <begin position="101"/>
        <end position="220"/>
    </location>
</feature>
<organism evidence="11 12">
    <name type="scientific">Primorskyibacter flagellatus</name>
    <dbReference type="NCBI Taxonomy" id="1387277"/>
    <lineage>
        <taxon>Bacteria</taxon>
        <taxon>Pseudomonadati</taxon>
        <taxon>Pseudomonadota</taxon>
        <taxon>Alphaproteobacteria</taxon>
        <taxon>Rhodobacterales</taxon>
        <taxon>Roseobacteraceae</taxon>
        <taxon>Primorskyibacter</taxon>
    </lineage>
</organism>
<evidence type="ECO:0000256" key="6">
    <source>
        <dbReference type="ARBA" id="ARBA00023136"/>
    </source>
</evidence>
<reference evidence="12" key="1">
    <citation type="journal article" date="2019" name="Int. J. Syst. Evol. Microbiol.">
        <title>The Global Catalogue of Microorganisms (GCM) 10K type strain sequencing project: providing services to taxonomists for standard genome sequencing and annotation.</title>
        <authorList>
            <consortium name="The Broad Institute Genomics Platform"/>
            <consortium name="The Broad Institute Genome Sequencing Center for Infectious Disease"/>
            <person name="Wu L."/>
            <person name="Ma J."/>
        </authorList>
    </citation>
    <scope>NUCLEOTIDE SEQUENCE [LARGE SCALE GENOMIC DNA]</scope>
    <source>
        <strain evidence="12">CGMCC 1.12664</strain>
    </source>
</reference>
<dbReference type="EMBL" id="BMFJ01000001">
    <property type="protein sequence ID" value="GGE31885.1"/>
    <property type="molecule type" value="Genomic_DNA"/>
</dbReference>
<evidence type="ECO:0000256" key="9">
    <source>
        <dbReference type="SAM" id="Phobius"/>
    </source>
</evidence>
<evidence type="ECO:0000313" key="12">
    <source>
        <dbReference type="Proteomes" id="UP000612855"/>
    </source>
</evidence>
<gene>
    <name evidence="11" type="ORF">GCM10011360_19810</name>
</gene>